<accession>A0ABT3PH08</accession>
<sequence length="215" mass="24171">MKRIIVIITAFTAIANITTAQHLQQELLSGTEKMVFQTTFSQQWNQNPNLRVNGLAFFNRFYDSADRTFDEAVVLTSVTGSLSKHFSAGPKLFYSSVAGLQPGLLLNAHTRVAGIDMRLTPQAAYNVANQAFQGGLALLLRKMVPISSQWSIAADAFLMGSWLRFDTHDRSNIQARIGPVYKKHFQFGFSYDLDQYGPKILHRDQFGAFTRILFN</sequence>
<comment type="caution">
    <text evidence="1">The sequence shown here is derived from an EMBL/GenBank/DDBJ whole genome shotgun (WGS) entry which is preliminary data.</text>
</comment>
<dbReference type="RefSeq" id="WP_265763875.1">
    <property type="nucleotide sequence ID" value="NZ_JAGGJA010000001.1"/>
</dbReference>
<gene>
    <name evidence="1" type="ORF">J6I44_00035</name>
</gene>
<keyword evidence="2" id="KW-1185">Reference proteome</keyword>
<dbReference type="Proteomes" id="UP001207918">
    <property type="component" value="Unassembled WGS sequence"/>
</dbReference>
<organism evidence="1 2">
    <name type="scientific">Fodinibius salsisoli</name>
    <dbReference type="NCBI Taxonomy" id="2820877"/>
    <lineage>
        <taxon>Bacteria</taxon>
        <taxon>Pseudomonadati</taxon>
        <taxon>Balneolota</taxon>
        <taxon>Balneolia</taxon>
        <taxon>Balneolales</taxon>
        <taxon>Balneolaceae</taxon>
        <taxon>Fodinibius</taxon>
    </lineage>
</organism>
<evidence type="ECO:0000313" key="1">
    <source>
        <dbReference type="EMBL" id="MCW9705213.1"/>
    </source>
</evidence>
<name>A0ABT3PH08_9BACT</name>
<evidence type="ECO:0000313" key="2">
    <source>
        <dbReference type="Proteomes" id="UP001207918"/>
    </source>
</evidence>
<proteinExistence type="predicted"/>
<protein>
    <submittedName>
        <fullName evidence="1">Uncharacterized protein</fullName>
    </submittedName>
</protein>
<reference evidence="1 2" key="1">
    <citation type="submission" date="2021-03" db="EMBL/GenBank/DDBJ databases">
        <title>Aliifodinibius sp. nov., a new bacterium isolated from saline soil.</title>
        <authorList>
            <person name="Galisteo C."/>
            <person name="De La Haba R."/>
            <person name="Sanchez-Porro C."/>
            <person name="Ventosa A."/>
        </authorList>
    </citation>
    <scope>NUCLEOTIDE SEQUENCE [LARGE SCALE GENOMIC DNA]</scope>
    <source>
        <strain evidence="1 2">1BSP15-2V2</strain>
    </source>
</reference>
<dbReference type="EMBL" id="JAGGJA010000001">
    <property type="protein sequence ID" value="MCW9705213.1"/>
    <property type="molecule type" value="Genomic_DNA"/>
</dbReference>